<protein>
    <submittedName>
        <fullName evidence="2">Uncharacterized protein</fullName>
    </submittedName>
</protein>
<organism evidence="2 3">
    <name type="scientific">Rhipicephalus sanguineus</name>
    <name type="common">Brown dog tick</name>
    <name type="synonym">Ixodes sanguineus</name>
    <dbReference type="NCBI Taxonomy" id="34632"/>
    <lineage>
        <taxon>Eukaryota</taxon>
        <taxon>Metazoa</taxon>
        <taxon>Ecdysozoa</taxon>
        <taxon>Arthropoda</taxon>
        <taxon>Chelicerata</taxon>
        <taxon>Arachnida</taxon>
        <taxon>Acari</taxon>
        <taxon>Parasitiformes</taxon>
        <taxon>Ixodida</taxon>
        <taxon>Ixodoidea</taxon>
        <taxon>Ixodidae</taxon>
        <taxon>Rhipicephalinae</taxon>
        <taxon>Rhipicephalus</taxon>
        <taxon>Rhipicephalus</taxon>
    </lineage>
</organism>
<feature type="region of interest" description="Disordered" evidence="1">
    <location>
        <begin position="140"/>
        <end position="304"/>
    </location>
</feature>
<name>A0A9D4T5H3_RHISA</name>
<reference evidence="2" key="2">
    <citation type="submission" date="2021-09" db="EMBL/GenBank/DDBJ databases">
        <authorList>
            <person name="Jia N."/>
            <person name="Wang J."/>
            <person name="Shi W."/>
            <person name="Du L."/>
            <person name="Sun Y."/>
            <person name="Zhan W."/>
            <person name="Jiang J."/>
            <person name="Wang Q."/>
            <person name="Zhang B."/>
            <person name="Ji P."/>
            <person name="Sakyi L.B."/>
            <person name="Cui X."/>
            <person name="Yuan T."/>
            <person name="Jiang B."/>
            <person name="Yang W."/>
            <person name="Lam T.T.-Y."/>
            <person name="Chang Q."/>
            <person name="Ding S."/>
            <person name="Wang X."/>
            <person name="Zhu J."/>
            <person name="Ruan X."/>
            <person name="Zhao L."/>
            <person name="Wei J."/>
            <person name="Que T."/>
            <person name="Du C."/>
            <person name="Cheng J."/>
            <person name="Dai P."/>
            <person name="Han X."/>
            <person name="Huang E."/>
            <person name="Gao Y."/>
            <person name="Liu J."/>
            <person name="Shao H."/>
            <person name="Ye R."/>
            <person name="Li L."/>
            <person name="Wei W."/>
            <person name="Wang X."/>
            <person name="Wang C."/>
            <person name="Huo Q."/>
            <person name="Li W."/>
            <person name="Guo W."/>
            <person name="Chen H."/>
            <person name="Chen S."/>
            <person name="Zhou L."/>
            <person name="Zhou L."/>
            <person name="Ni X."/>
            <person name="Tian J."/>
            <person name="Zhou Y."/>
            <person name="Sheng Y."/>
            <person name="Liu T."/>
            <person name="Pan Y."/>
            <person name="Xia L."/>
            <person name="Li J."/>
            <person name="Zhao F."/>
            <person name="Cao W."/>
        </authorList>
    </citation>
    <scope>NUCLEOTIDE SEQUENCE</scope>
    <source>
        <strain evidence="2">Rsan-2018</strain>
        <tissue evidence="2">Larvae</tissue>
    </source>
</reference>
<dbReference type="EMBL" id="JABSTV010001247">
    <property type="protein sequence ID" value="KAH7972348.1"/>
    <property type="molecule type" value="Genomic_DNA"/>
</dbReference>
<comment type="caution">
    <text evidence="2">The sequence shown here is derived from an EMBL/GenBank/DDBJ whole genome shotgun (WGS) entry which is preliminary data.</text>
</comment>
<keyword evidence="3" id="KW-1185">Reference proteome</keyword>
<feature type="compositionally biased region" description="Polar residues" evidence="1">
    <location>
        <begin position="204"/>
        <end position="217"/>
    </location>
</feature>
<dbReference type="AlphaFoldDB" id="A0A9D4T5H3"/>
<reference evidence="2" key="1">
    <citation type="journal article" date="2020" name="Cell">
        <title>Large-Scale Comparative Analyses of Tick Genomes Elucidate Their Genetic Diversity and Vector Capacities.</title>
        <authorList>
            <consortium name="Tick Genome and Microbiome Consortium (TIGMIC)"/>
            <person name="Jia N."/>
            <person name="Wang J."/>
            <person name="Shi W."/>
            <person name="Du L."/>
            <person name="Sun Y."/>
            <person name="Zhan W."/>
            <person name="Jiang J.F."/>
            <person name="Wang Q."/>
            <person name="Zhang B."/>
            <person name="Ji P."/>
            <person name="Bell-Sakyi L."/>
            <person name="Cui X.M."/>
            <person name="Yuan T.T."/>
            <person name="Jiang B.G."/>
            <person name="Yang W.F."/>
            <person name="Lam T.T."/>
            <person name="Chang Q.C."/>
            <person name="Ding S.J."/>
            <person name="Wang X.J."/>
            <person name="Zhu J.G."/>
            <person name="Ruan X.D."/>
            <person name="Zhao L."/>
            <person name="Wei J.T."/>
            <person name="Ye R.Z."/>
            <person name="Que T.C."/>
            <person name="Du C.H."/>
            <person name="Zhou Y.H."/>
            <person name="Cheng J.X."/>
            <person name="Dai P.F."/>
            <person name="Guo W.B."/>
            <person name="Han X.H."/>
            <person name="Huang E.J."/>
            <person name="Li L.F."/>
            <person name="Wei W."/>
            <person name="Gao Y.C."/>
            <person name="Liu J.Z."/>
            <person name="Shao H.Z."/>
            <person name="Wang X."/>
            <person name="Wang C.C."/>
            <person name="Yang T.C."/>
            <person name="Huo Q.B."/>
            <person name="Li W."/>
            <person name="Chen H.Y."/>
            <person name="Chen S.E."/>
            <person name="Zhou L.G."/>
            <person name="Ni X.B."/>
            <person name="Tian J.H."/>
            <person name="Sheng Y."/>
            <person name="Liu T."/>
            <person name="Pan Y.S."/>
            <person name="Xia L.Y."/>
            <person name="Li J."/>
            <person name="Zhao F."/>
            <person name="Cao W.C."/>
        </authorList>
    </citation>
    <scope>NUCLEOTIDE SEQUENCE</scope>
    <source>
        <strain evidence="2">Rsan-2018</strain>
    </source>
</reference>
<feature type="region of interest" description="Disordered" evidence="1">
    <location>
        <begin position="35"/>
        <end position="69"/>
    </location>
</feature>
<accession>A0A9D4T5H3</accession>
<gene>
    <name evidence="2" type="ORF">HPB52_011181</name>
</gene>
<dbReference type="Proteomes" id="UP000821837">
    <property type="component" value="Chromosome 11"/>
</dbReference>
<sequence>MAHEVFPDLCLNVNLLGVAYYALMEDGPALVEAPEIHRPPATGEGRVPLSPPLTAPAQRSPRAEHHRRASTSLTALVPLTVEAVRVHDTRQKCADDCMNQWLKLKALNHDGHPQWTSAHVDDAPDHCLQAEATYAAPPESLQHDASAEPVDVSLTPGSDDEETMDLTLTRKRCQDEDSSDEDQTVPRKLPLSSPCPDSHDENTTESGTSALPITTAPTPMAPQYPSHLVPTGPLPEEPNGPAALQDGSKATTTSRSTTTLTATQDPPATESDSMEEDKAALSPRSPQGWRHKPRLPQDSDSRSP</sequence>
<evidence type="ECO:0000313" key="2">
    <source>
        <dbReference type="EMBL" id="KAH7972348.1"/>
    </source>
</evidence>
<feature type="compositionally biased region" description="Basic and acidic residues" evidence="1">
    <location>
        <begin position="295"/>
        <end position="304"/>
    </location>
</feature>
<evidence type="ECO:0000256" key="1">
    <source>
        <dbReference type="SAM" id="MobiDB-lite"/>
    </source>
</evidence>
<evidence type="ECO:0000313" key="3">
    <source>
        <dbReference type="Proteomes" id="UP000821837"/>
    </source>
</evidence>
<proteinExistence type="predicted"/>
<feature type="compositionally biased region" description="Low complexity" evidence="1">
    <location>
        <begin position="250"/>
        <end position="263"/>
    </location>
</feature>